<keyword evidence="3" id="KW-1185">Reference proteome</keyword>
<dbReference type="PANTHER" id="PTHR35024:SF4">
    <property type="entry name" value="POLYMER-FORMING CYTOSKELETAL PROTEIN"/>
    <property type="match status" value="1"/>
</dbReference>
<dbReference type="Proteomes" id="UP000187408">
    <property type="component" value="Unassembled WGS sequence"/>
</dbReference>
<dbReference type="OrthoDB" id="9802488at2"/>
<sequence length="142" mass="15030">MFGKSDKKERKPVKSYAASEIKSILSKELKVSGNIKAEGKVRIDGEIDGDIEGDYVILGSSAVVKGNVRADVLILQGMVKGNIYADSLELKSTSSVTGEISVKNLTVEAGASVSGKVNSGSFYKETASFQAPKIIEDKGVKT</sequence>
<comment type="caution">
    <text evidence="2">The sequence shown here is derived from an EMBL/GenBank/DDBJ whole genome shotgun (WGS) entry which is preliminary data.</text>
</comment>
<evidence type="ECO:0000313" key="3">
    <source>
        <dbReference type="Proteomes" id="UP000187408"/>
    </source>
</evidence>
<dbReference type="PANTHER" id="PTHR35024">
    <property type="entry name" value="HYPOTHETICAL CYTOSOLIC PROTEIN"/>
    <property type="match status" value="1"/>
</dbReference>
<dbReference type="InterPro" id="IPR007607">
    <property type="entry name" value="BacA/B"/>
</dbReference>
<comment type="similarity">
    <text evidence="1">Belongs to the bactofilin family.</text>
</comment>
<dbReference type="STRING" id="1914305.BLW93_05710"/>
<evidence type="ECO:0000256" key="1">
    <source>
        <dbReference type="ARBA" id="ARBA00044755"/>
    </source>
</evidence>
<dbReference type="EMBL" id="MOEN01000019">
    <property type="protein sequence ID" value="OMH40361.1"/>
    <property type="molecule type" value="Genomic_DNA"/>
</dbReference>
<dbReference type="RefSeq" id="WP_076713143.1">
    <property type="nucleotide sequence ID" value="NZ_MOEN01000019.1"/>
</dbReference>
<protein>
    <recommendedName>
        <fullName evidence="4">Cell shape determination protein CcmA</fullName>
    </recommendedName>
</protein>
<proteinExistence type="inferred from homology"/>
<gene>
    <name evidence="2" type="ORF">BLW93_05710</name>
</gene>
<evidence type="ECO:0000313" key="2">
    <source>
        <dbReference type="EMBL" id="OMH40361.1"/>
    </source>
</evidence>
<reference evidence="2 3" key="1">
    <citation type="submission" date="2016-10" db="EMBL/GenBank/DDBJ databases">
        <title>Genome sequence of a sulfur-reducing bacterium Desulfurobacterium indicum K6013.</title>
        <authorList>
            <person name="Cao J."/>
            <person name="Shao Z."/>
            <person name="Alain K."/>
            <person name="Jebbar M."/>
        </authorList>
    </citation>
    <scope>NUCLEOTIDE SEQUENCE [LARGE SCALE GENOMIC DNA]</scope>
    <source>
        <strain evidence="2 3">K6013</strain>
    </source>
</reference>
<dbReference type="AlphaFoldDB" id="A0A1R1MKM7"/>
<evidence type="ECO:0008006" key="4">
    <source>
        <dbReference type="Google" id="ProtNLM"/>
    </source>
</evidence>
<organism evidence="2 3">
    <name type="scientific">Desulfurobacterium indicum</name>
    <dbReference type="NCBI Taxonomy" id="1914305"/>
    <lineage>
        <taxon>Bacteria</taxon>
        <taxon>Pseudomonadati</taxon>
        <taxon>Aquificota</taxon>
        <taxon>Aquificia</taxon>
        <taxon>Desulfurobacteriales</taxon>
        <taxon>Desulfurobacteriaceae</taxon>
        <taxon>Desulfurobacterium</taxon>
    </lineage>
</organism>
<name>A0A1R1MKM7_9BACT</name>
<dbReference type="Pfam" id="PF04519">
    <property type="entry name" value="Bactofilin"/>
    <property type="match status" value="1"/>
</dbReference>
<accession>A0A1R1MKM7</accession>